<protein>
    <submittedName>
        <fullName evidence="1">Uncharacterized protein</fullName>
    </submittedName>
</protein>
<gene>
    <name evidence="1" type="ORF">UBRO_21012</name>
</gene>
<evidence type="ECO:0000313" key="1">
    <source>
        <dbReference type="EMBL" id="SAM84813.1"/>
    </source>
</evidence>
<name>A0A1K0H9K6_9BASI</name>
<dbReference type="AlphaFoldDB" id="A0A1K0H9K6"/>
<dbReference type="OrthoDB" id="10436131at2759"/>
<organism evidence="1 2">
    <name type="scientific">Ustilago bromivora</name>
    <dbReference type="NCBI Taxonomy" id="307758"/>
    <lineage>
        <taxon>Eukaryota</taxon>
        <taxon>Fungi</taxon>
        <taxon>Dikarya</taxon>
        <taxon>Basidiomycota</taxon>
        <taxon>Ustilaginomycotina</taxon>
        <taxon>Ustilaginomycetes</taxon>
        <taxon>Ustilaginales</taxon>
        <taxon>Ustilaginaceae</taxon>
        <taxon>Ustilago</taxon>
    </lineage>
</organism>
<accession>A0A1K0H9K6</accession>
<reference evidence="2" key="1">
    <citation type="submission" date="2016-04" db="EMBL/GenBank/DDBJ databases">
        <authorList>
            <person name="Guldener U."/>
            <person name="Guldener U."/>
        </authorList>
    </citation>
    <scope>NUCLEOTIDE SEQUENCE [LARGE SCALE GENOMIC DNA]</scope>
    <source>
        <strain evidence="2">UB2112</strain>
    </source>
</reference>
<proteinExistence type="predicted"/>
<dbReference type="Proteomes" id="UP000179920">
    <property type="component" value="Chromosome XV"/>
</dbReference>
<sequence>MWHIPKYQIAVEGVKASAPEMAISYFVSQEEVCDVDVLCSLEVLWIIGNNTSTCGVTVQYWSGQIEAITWIADIFGSDWSSSRRNMGVHNISLAAAASAIYSASTELFATVG</sequence>
<dbReference type="EMBL" id="LT558131">
    <property type="protein sequence ID" value="SAM84813.1"/>
    <property type="molecule type" value="Genomic_DNA"/>
</dbReference>
<evidence type="ECO:0000313" key="2">
    <source>
        <dbReference type="Proteomes" id="UP000179920"/>
    </source>
</evidence>